<organism evidence="13 14">
    <name type="scientific">Candidatus Paracaedimonas acanthamoebae</name>
    <dbReference type="NCBI Taxonomy" id="244581"/>
    <lineage>
        <taxon>Bacteria</taxon>
        <taxon>Pseudomonadati</taxon>
        <taxon>Pseudomonadota</taxon>
        <taxon>Alphaproteobacteria</taxon>
        <taxon>Holosporales</taxon>
        <taxon>Caedimonadaceae</taxon>
        <taxon>Candidatus Paracaedimonas</taxon>
    </lineage>
</organism>
<dbReference type="Pfam" id="PF02092">
    <property type="entry name" value="tRNA_synt_2f"/>
    <property type="match status" value="1"/>
</dbReference>
<keyword evidence="7 11" id="KW-0067">ATP-binding</keyword>
<dbReference type="EMBL" id="JAFKGL010000035">
    <property type="protein sequence ID" value="MBN9413705.1"/>
    <property type="molecule type" value="Genomic_DNA"/>
</dbReference>
<comment type="subunit">
    <text evidence="3 11">Tetramer of two alpha and two beta subunits.</text>
</comment>
<evidence type="ECO:0000256" key="10">
    <source>
        <dbReference type="ARBA" id="ARBA00047937"/>
    </source>
</evidence>
<gene>
    <name evidence="11" type="primary">glyS</name>
    <name evidence="13" type="ORF">J0H12_07300</name>
</gene>
<keyword evidence="9 11" id="KW-0030">Aminoacyl-tRNA synthetase</keyword>
<comment type="catalytic activity">
    <reaction evidence="10 11">
        <text>tRNA(Gly) + glycine + ATP = glycyl-tRNA(Gly) + AMP + diphosphate</text>
        <dbReference type="Rhea" id="RHEA:16013"/>
        <dbReference type="Rhea" id="RHEA-COMP:9664"/>
        <dbReference type="Rhea" id="RHEA-COMP:9683"/>
        <dbReference type="ChEBI" id="CHEBI:30616"/>
        <dbReference type="ChEBI" id="CHEBI:33019"/>
        <dbReference type="ChEBI" id="CHEBI:57305"/>
        <dbReference type="ChEBI" id="CHEBI:78442"/>
        <dbReference type="ChEBI" id="CHEBI:78522"/>
        <dbReference type="ChEBI" id="CHEBI:456215"/>
        <dbReference type="EC" id="6.1.1.14"/>
    </reaction>
</comment>
<dbReference type="PANTHER" id="PTHR30075">
    <property type="entry name" value="GLYCYL-TRNA SYNTHETASE"/>
    <property type="match status" value="1"/>
</dbReference>
<comment type="subcellular location">
    <subcellularLocation>
        <location evidence="1 11">Cytoplasm</location>
    </subcellularLocation>
</comment>
<dbReference type="PROSITE" id="PS50861">
    <property type="entry name" value="AA_TRNA_LIGASE_II_GLYAB"/>
    <property type="match status" value="1"/>
</dbReference>
<dbReference type="InterPro" id="IPR008909">
    <property type="entry name" value="DALR_anticod-bd"/>
</dbReference>
<dbReference type="PANTHER" id="PTHR30075:SF2">
    <property type="entry name" value="GLYCINE--TRNA LIGASE, CHLOROPLASTIC_MITOCHONDRIAL 2"/>
    <property type="match status" value="1"/>
</dbReference>
<sequence>MSELLFEILCEEIPARMQRRAAEDLKALFIERLEAQQLKVGTVETYVTPRRLALHATGLEIQQQDVAEERRGPRVDAPQAAIEGFLASTGLSFEECLHRETPKGTFLFANIHRKGRPTKEILPEIFSNIIAAFPWPKSQRWALGQKTWVRPAHSGICLFNSEVLPFSFHFNETGDGPVINFGNQTQGHRFMGEATFPVKDFADYQTQLKKNYVILSAEERRTLITQQIMKLAEDKGLSIYPDPGLLEEVTGLVEWPEAHLGQIDPEFMMLPKEVLITSMRVHQRYFALVDAQGQLAPYFILISNIKAKDGGKTLVQGNERVLRARLADAKFFYQQDQKVSLQEHAKKLQHIVFHDRLGGMAEKVERVQLLAQEIAPYLGADSHLSGETAKLIKADLVTGMVGEFPELQGVMGSYYAQLEGYPKAAAEAIAAHYLPKGAGDLLPDSALGGTLALADRIDTLVGFFAVGIRPTGSKDPFALRRIALAIIRILEQGGELKLATFFEKTLALYQSHLALQKEIPSQLEVLDQLKAFILDRLKVYWREQGIRHDTITAAFAVGHHDALYVLKARVKALENFIGSSEGINLLAGYRRAVNIVQIEERKEGKKYSEPVQESLLEVEAEKELYQALESRRSFLETSLQKHDFRSVMNELSTLRPLIDHYFETVTVNTEDQSLRANRLNTLAMMRQTLEKVADFSQVEERG</sequence>
<dbReference type="GO" id="GO:0005524">
    <property type="term" value="F:ATP binding"/>
    <property type="evidence" value="ECO:0007669"/>
    <property type="project" value="UniProtKB-UniRule"/>
</dbReference>
<feature type="domain" description="DALR anticodon binding" evidence="12">
    <location>
        <begin position="590"/>
        <end position="691"/>
    </location>
</feature>
<dbReference type="Proteomes" id="UP000664414">
    <property type="component" value="Unassembled WGS sequence"/>
</dbReference>
<keyword evidence="5 11" id="KW-0436">Ligase</keyword>
<proteinExistence type="inferred from homology"/>
<evidence type="ECO:0000256" key="5">
    <source>
        <dbReference type="ARBA" id="ARBA00022598"/>
    </source>
</evidence>
<name>A0A8J7PK68_9PROT</name>
<evidence type="ECO:0000256" key="4">
    <source>
        <dbReference type="ARBA" id="ARBA00022490"/>
    </source>
</evidence>
<evidence type="ECO:0000256" key="7">
    <source>
        <dbReference type="ARBA" id="ARBA00022840"/>
    </source>
</evidence>
<evidence type="ECO:0000256" key="3">
    <source>
        <dbReference type="ARBA" id="ARBA00011209"/>
    </source>
</evidence>
<dbReference type="NCBIfam" id="TIGR00211">
    <property type="entry name" value="glyS"/>
    <property type="match status" value="1"/>
</dbReference>
<evidence type="ECO:0000256" key="6">
    <source>
        <dbReference type="ARBA" id="ARBA00022741"/>
    </source>
</evidence>
<protein>
    <recommendedName>
        <fullName evidence="11">Glycine--tRNA ligase beta subunit</fullName>
        <ecNumber evidence="11">6.1.1.14</ecNumber>
    </recommendedName>
    <alternativeName>
        <fullName evidence="11">Glycyl-tRNA synthetase beta subunit</fullName>
        <shortName evidence="11">GlyRS</shortName>
    </alternativeName>
</protein>
<dbReference type="Pfam" id="PF05746">
    <property type="entry name" value="DALR_1"/>
    <property type="match status" value="1"/>
</dbReference>
<dbReference type="SUPFAM" id="SSF109604">
    <property type="entry name" value="HD-domain/PDEase-like"/>
    <property type="match status" value="1"/>
</dbReference>
<keyword evidence="4 11" id="KW-0963">Cytoplasm</keyword>
<evidence type="ECO:0000256" key="8">
    <source>
        <dbReference type="ARBA" id="ARBA00022917"/>
    </source>
</evidence>
<evidence type="ECO:0000256" key="2">
    <source>
        <dbReference type="ARBA" id="ARBA00008226"/>
    </source>
</evidence>
<dbReference type="HAMAP" id="MF_00255">
    <property type="entry name" value="Gly_tRNA_synth_beta"/>
    <property type="match status" value="1"/>
</dbReference>
<dbReference type="EC" id="6.1.1.14" evidence="11"/>
<evidence type="ECO:0000256" key="1">
    <source>
        <dbReference type="ARBA" id="ARBA00004496"/>
    </source>
</evidence>
<evidence type="ECO:0000256" key="9">
    <source>
        <dbReference type="ARBA" id="ARBA00023146"/>
    </source>
</evidence>
<evidence type="ECO:0000256" key="11">
    <source>
        <dbReference type="HAMAP-Rule" id="MF_00255"/>
    </source>
</evidence>
<evidence type="ECO:0000313" key="14">
    <source>
        <dbReference type="Proteomes" id="UP000664414"/>
    </source>
</evidence>
<dbReference type="GO" id="GO:0005829">
    <property type="term" value="C:cytosol"/>
    <property type="evidence" value="ECO:0007669"/>
    <property type="project" value="TreeGrafter"/>
</dbReference>
<dbReference type="AlphaFoldDB" id="A0A8J7PK68"/>
<comment type="caution">
    <text evidence="13">The sequence shown here is derived from an EMBL/GenBank/DDBJ whole genome shotgun (WGS) entry which is preliminary data.</text>
</comment>
<evidence type="ECO:0000313" key="13">
    <source>
        <dbReference type="EMBL" id="MBN9413705.1"/>
    </source>
</evidence>
<keyword evidence="8 11" id="KW-0648">Protein biosynthesis</keyword>
<dbReference type="InterPro" id="IPR006194">
    <property type="entry name" value="Gly-tRNA-synth_heterodimer"/>
</dbReference>
<dbReference type="GO" id="GO:0004814">
    <property type="term" value="F:arginine-tRNA ligase activity"/>
    <property type="evidence" value="ECO:0007669"/>
    <property type="project" value="InterPro"/>
</dbReference>
<accession>A0A8J7PK68</accession>
<dbReference type="InterPro" id="IPR015944">
    <property type="entry name" value="Gly-tRNA-synth_bsu"/>
</dbReference>
<dbReference type="GO" id="GO:0006420">
    <property type="term" value="P:arginyl-tRNA aminoacylation"/>
    <property type="evidence" value="ECO:0007669"/>
    <property type="project" value="InterPro"/>
</dbReference>
<dbReference type="Gene3D" id="1.10.730.10">
    <property type="entry name" value="Isoleucyl-tRNA Synthetase, Domain 1"/>
    <property type="match status" value="1"/>
</dbReference>
<comment type="similarity">
    <text evidence="2 11">Belongs to the class-II aminoacyl-tRNA synthetase family.</text>
</comment>
<dbReference type="PRINTS" id="PR01045">
    <property type="entry name" value="TRNASYNTHGB"/>
</dbReference>
<keyword evidence="6 11" id="KW-0547">Nucleotide-binding</keyword>
<dbReference type="GO" id="GO:0004820">
    <property type="term" value="F:glycine-tRNA ligase activity"/>
    <property type="evidence" value="ECO:0007669"/>
    <property type="project" value="UniProtKB-UniRule"/>
</dbReference>
<reference evidence="13" key="1">
    <citation type="submission" date="2021-02" db="EMBL/GenBank/DDBJ databases">
        <title>Thiocyanate and organic carbon inputs drive convergent selection for specific autotrophic Afipia and Thiobacillus strains within complex microbiomes.</title>
        <authorList>
            <person name="Huddy R.J."/>
            <person name="Sachdeva R."/>
            <person name="Kadzinga F."/>
            <person name="Kantor R.S."/>
            <person name="Harrison S.T.L."/>
            <person name="Banfield J.F."/>
        </authorList>
    </citation>
    <scope>NUCLEOTIDE SEQUENCE</scope>
    <source>
        <strain evidence="13">SCN18_10_11_15_R4_P_38_20</strain>
    </source>
</reference>
<evidence type="ECO:0000259" key="12">
    <source>
        <dbReference type="Pfam" id="PF05746"/>
    </source>
</evidence>
<dbReference type="GO" id="GO:0006426">
    <property type="term" value="P:glycyl-tRNA aminoacylation"/>
    <property type="evidence" value="ECO:0007669"/>
    <property type="project" value="UniProtKB-UniRule"/>
</dbReference>